<dbReference type="RefSeq" id="WP_337714943.1">
    <property type="nucleotide sequence ID" value="NZ_JBBEUB010000001.1"/>
</dbReference>
<reference evidence="1 2" key="1">
    <citation type="submission" date="2024-03" db="EMBL/GenBank/DDBJ databases">
        <title>Sequence of Lycoming College Course Isolates.</title>
        <authorList>
            <person name="Plotts O."/>
            <person name="Newman J."/>
        </authorList>
    </citation>
    <scope>NUCLEOTIDE SEQUENCE [LARGE SCALE GENOMIC DNA]</scope>
    <source>
        <strain evidence="1 2">CJB-3</strain>
    </source>
</reference>
<dbReference type="Proteomes" id="UP001378956">
    <property type="component" value="Unassembled WGS sequence"/>
</dbReference>
<keyword evidence="2" id="KW-1185">Reference proteome</keyword>
<evidence type="ECO:0000313" key="2">
    <source>
        <dbReference type="Proteomes" id="UP001378956"/>
    </source>
</evidence>
<sequence length="197" mass="22600">MKKIFLLIFALVQISIYLHAQKLKGNFTYPVRTEKGDLNSDGLTDKIIVTMDTINKTQPLRLQIFFLKPNGKYLLNVSTEKLIEPQYPNGKYCGNQIPNFDIKDNCLYMISEVKENHLIHKFKFNNGNFELQNISSVAWDGKNLTTETEFNLLTGKRIEITKALGSEKILKKTIKKNTVKPLPKINTFSAFNSKLNL</sequence>
<proteinExistence type="predicted"/>
<dbReference type="EMBL" id="JBBEUB010000001">
    <property type="protein sequence ID" value="MEJ2901071.1"/>
    <property type="molecule type" value="Genomic_DNA"/>
</dbReference>
<organism evidence="1 2">
    <name type="scientific">Pedobacter panaciterrae</name>
    <dbReference type="NCBI Taxonomy" id="363849"/>
    <lineage>
        <taxon>Bacteria</taxon>
        <taxon>Pseudomonadati</taxon>
        <taxon>Bacteroidota</taxon>
        <taxon>Sphingobacteriia</taxon>
        <taxon>Sphingobacteriales</taxon>
        <taxon>Sphingobacteriaceae</taxon>
        <taxon>Pedobacter</taxon>
    </lineage>
</organism>
<protein>
    <recommendedName>
        <fullName evidence="3">VCBS repeat protein</fullName>
    </recommendedName>
</protein>
<name>A0ABU8NFP4_9SPHI</name>
<gene>
    <name evidence="1" type="ORF">WAE58_01465</name>
</gene>
<comment type="caution">
    <text evidence="1">The sequence shown here is derived from an EMBL/GenBank/DDBJ whole genome shotgun (WGS) entry which is preliminary data.</text>
</comment>
<accession>A0ABU8NFP4</accession>
<evidence type="ECO:0000313" key="1">
    <source>
        <dbReference type="EMBL" id="MEJ2901071.1"/>
    </source>
</evidence>
<evidence type="ECO:0008006" key="3">
    <source>
        <dbReference type="Google" id="ProtNLM"/>
    </source>
</evidence>